<accession>A0ABZ0W6X7</accession>
<sequence>MNKSIMKMLLVLLGIQSAIGLQAQEKIVLWPKDKMPNSKGLQTKDSIIKEYLFTTTKPRMYAYPAAKEKNTGAAILIVPGGGYLRLPADYSKNATALYYQSKGINVFVLCHRLPGSPDLISPEKAPLQDAQRAMRIIHANAAQWGIDTSRIGVGGTSAGGHVASGLGTHMEDISAIGDELDGYSFRPDFMVLVSAVISFRDGIAHKGSRDRLIGSTPPQTLVTLYSNENRVTKATPPTLLIHGNDDRTVSSLNSVVFYQALKNSGISSSLHIFPYGGHGYTVNKNPGSANMWPEITLEWLREMKYIQ</sequence>
<dbReference type="Gene3D" id="3.40.50.1820">
    <property type="entry name" value="alpha/beta hydrolase"/>
    <property type="match status" value="1"/>
</dbReference>
<feature type="chain" id="PRO_5047078051" evidence="2">
    <location>
        <begin position="24"/>
        <end position="307"/>
    </location>
</feature>
<name>A0ABZ0W6X7_9BACT</name>
<dbReference type="SUPFAM" id="SSF53474">
    <property type="entry name" value="alpha/beta-Hydrolases"/>
    <property type="match status" value="1"/>
</dbReference>
<dbReference type="RefSeq" id="WP_211316415.1">
    <property type="nucleotide sequence ID" value="NZ_CP139960.1"/>
</dbReference>
<gene>
    <name evidence="4" type="ORF">U0035_19605</name>
</gene>
<keyword evidence="2" id="KW-0732">Signal</keyword>
<dbReference type="GO" id="GO:0016787">
    <property type="term" value="F:hydrolase activity"/>
    <property type="evidence" value="ECO:0007669"/>
    <property type="project" value="UniProtKB-KW"/>
</dbReference>
<keyword evidence="5" id="KW-1185">Reference proteome</keyword>
<feature type="domain" description="BD-FAE-like" evidence="3">
    <location>
        <begin position="64"/>
        <end position="261"/>
    </location>
</feature>
<protein>
    <submittedName>
        <fullName evidence="4">Alpha/beta hydrolase</fullName>
    </submittedName>
</protein>
<feature type="signal peptide" evidence="2">
    <location>
        <begin position="1"/>
        <end position="23"/>
    </location>
</feature>
<evidence type="ECO:0000259" key="3">
    <source>
        <dbReference type="Pfam" id="PF20434"/>
    </source>
</evidence>
<evidence type="ECO:0000256" key="1">
    <source>
        <dbReference type="ARBA" id="ARBA00022801"/>
    </source>
</evidence>
<dbReference type="PANTHER" id="PTHR48081">
    <property type="entry name" value="AB HYDROLASE SUPERFAMILY PROTEIN C4A8.06C"/>
    <property type="match status" value="1"/>
</dbReference>
<dbReference type="PANTHER" id="PTHR48081:SF6">
    <property type="entry name" value="PEPTIDASE S9 PROLYL OLIGOPEPTIDASE CATALYTIC DOMAIN-CONTAINING PROTEIN"/>
    <property type="match status" value="1"/>
</dbReference>
<proteinExistence type="predicted"/>
<dbReference type="InterPro" id="IPR049492">
    <property type="entry name" value="BD-FAE-like_dom"/>
</dbReference>
<evidence type="ECO:0000313" key="5">
    <source>
        <dbReference type="Proteomes" id="UP001325680"/>
    </source>
</evidence>
<dbReference type="InterPro" id="IPR029058">
    <property type="entry name" value="AB_hydrolase_fold"/>
</dbReference>
<organism evidence="4 5">
    <name type="scientific">Niabella yanshanensis</name>
    <dbReference type="NCBI Taxonomy" id="577386"/>
    <lineage>
        <taxon>Bacteria</taxon>
        <taxon>Pseudomonadati</taxon>
        <taxon>Bacteroidota</taxon>
        <taxon>Chitinophagia</taxon>
        <taxon>Chitinophagales</taxon>
        <taxon>Chitinophagaceae</taxon>
        <taxon>Niabella</taxon>
    </lineage>
</organism>
<dbReference type="Pfam" id="PF20434">
    <property type="entry name" value="BD-FAE"/>
    <property type="match status" value="1"/>
</dbReference>
<dbReference type="InterPro" id="IPR050300">
    <property type="entry name" value="GDXG_lipolytic_enzyme"/>
</dbReference>
<evidence type="ECO:0000313" key="4">
    <source>
        <dbReference type="EMBL" id="WQD37875.1"/>
    </source>
</evidence>
<dbReference type="EMBL" id="CP139960">
    <property type="protein sequence ID" value="WQD37875.1"/>
    <property type="molecule type" value="Genomic_DNA"/>
</dbReference>
<dbReference type="Proteomes" id="UP001325680">
    <property type="component" value="Chromosome"/>
</dbReference>
<evidence type="ECO:0000256" key="2">
    <source>
        <dbReference type="SAM" id="SignalP"/>
    </source>
</evidence>
<reference evidence="4 5" key="1">
    <citation type="submission" date="2023-12" db="EMBL/GenBank/DDBJ databases">
        <title>Genome sequencing and assembly of bacterial species from a model synthetic community.</title>
        <authorList>
            <person name="Hogle S.L."/>
        </authorList>
    </citation>
    <scope>NUCLEOTIDE SEQUENCE [LARGE SCALE GENOMIC DNA]</scope>
    <source>
        <strain evidence="4 5">HAMBI_3031</strain>
    </source>
</reference>
<keyword evidence="1 4" id="KW-0378">Hydrolase</keyword>